<evidence type="ECO:0000313" key="2">
    <source>
        <dbReference type="Proteomes" id="UP001177021"/>
    </source>
</evidence>
<organism evidence="1 2">
    <name type="scientific">Trifolium pratense</name>
    <name type="common">Red clover</name>
    <dbReference type="NCBI Taxonomy" id="57577"/>
    <lineage>
        <taxon>Eukaryota</taxon>
        <taxon>Viridiplantae</taxon>
        <taxon>Streptophyta</taxon>
        <taxon>Embryophyta</taxon>
        <taxon>Tracheophyta</taxon>
        <taxon>Spermatophyta</taxon>
        <taxon>Magnoliopsida</taxon>
        <taxon>eudicotyledons</taxon>
        <taxon>Gunneridae</taxon>
        <taxon>Pentapetalae</taxon>
        <taxon>rosids</taxon>
        <taxon>fabids</taxon>
        <taxon>Fabales</taxon>
        <taxon>Fabaceae</taxon>
        <taxon>Papilionoideae</taxon>
        <taxon>50 kb inversion clade</taxon>
        <taxon>NPAAA clade</taxon>
        <taxon>Hologalegina</taxon>
        <taxon>IRL clade</taxon>
        <taxon>Trifolieae</taxon>
        <taxon>Trifolium</taxon>
    </lineage>
</organism>
<gene>
    <name evidence="1" type="ORF">MILVUS5_LOCUS7303</name>
</gene>
<dbReference type="Proteomes" id="UP001177021">
    <property type="component" value="Unassembled WGS sequence"/>
</dbReference>
<name>A0ACB0IYJ6_TRIPR</name>
<protein>
    <submittedName>
        <fullName evidence="1">Uncharacterized protein</fullName>
    </submittedName>
</protein>
<comment type="caution">
    <text evidence="1">The sequence shown here is derived from an EMBL/GenBank/DDBJ whole genome shotgun (WGS) entry which is preliminary data.</text>
</comment>
<evidence type="ECO:0000313" key="1">
    <source>
        <dbReference type="EMBL" id="CAJ2636864.1"/>
    </source>
</evidence>
<proteinExistence type="predicted"/>
<dbReference type="EMBL" id="CASHSV030000013">
    <property type="protein sequence ID" value="CAJ2636864.1"/>
    <property type="molecule type" value="Genomic_DNA"/>
</dbReference>
<sequence length="165" mass="18946">MFLPVSDLLILKIYDSFCVAALMVMSLILIVSNVNKQKFEERNHVVTQSEATLLYLIRMGKLKAQKALEAEIAHRKRDDHNVLLIWNHLFGKETSFGMLLQNNCKKNAVDETNCLKMLKKTYEHHCGVLSTYGLKYIRTFRNICSAGFSREQMVEAVSYACPLKN</sequence>
<reference evidence="1" key="1">
    <citation type="submission" date="2023-10" db="EMBL/GenBank/DDBJ databases">
        <authorList>
            <person name="Rodriguez Cubillos JULIANA M."/>
            <person name="De Vega J."/>
        </authorList>
    </citation>
    <scope>NUCLEOTIDE SEQUENCE</scope>
</reference>
<keyword evidence="2" id="KW-1185">Reference proteome</keyword>
<accession>A0ACB0IYJ6</accession>